<evidence type="ECO:0008006" key="4">
    <source>
        <dbReference type="Google" id="ProtNLM"/>
    </source>
</evidence>
<feature type="transmembrane region" description="Helical" evidence="1">
    <location>
        <begin position="20"/>
        <end position="38"/>
    </location>
</feature>
<protein>
    <recommendedName>
        <fullName evidence="4">Ferric reductase like transmembrane component</fullName>
    </recommendedName>
</protein>
<keyword evidence="1" id="KW-1133">Transmembrane helix</keyword>
<gene>
    <name evidence="2" type="ORF">SAMN05421751_12024</name>
</gene>
<evidence type="ECO:0000313" key="2">
    <source>
        <dbReference type="EMBL" id="SEG24912.1"/>
    </source>
</evidence>
<keyword evidence="1" id="KW-0472">Membrane</keyword>
<keyword evidence="1" id="KW-0812">Transmembrane</keyword>
<dbReference type="AlphaFoldDB" id="A0A1H5YMP6"/>
<proteinExistence type="predicted"/>
<reference evidence="2 3" key="1">
    <citation type="submission" date="2016-10" db="EMBL/GenBank/DDBJ databases">
        <authorList>
            <person name="de Groot N.N."/>
        </authorList>
    </citation>
    <scope>NUCLEOTIDE SEQUENCE [LARGE SCALE GENOMIC DNA]</scope>
    <source>
        <strain evidence="2 3">DSM 23413</strain>
    </source>
</reference>
<feature type="transmembrane region" description="Helical" evidence="1">
    <location>
        <begin position="90"/>
        <end position="111"/>
    </location>
</feature>
<sequence length="281" mass="31656">MTATRKRRRGGPARGGAGAWELAVILAIVVAVLDYAWTRRDEGDLTAETGLGYYLGIVGGVMMLMLLLYPMRKRFAALRFLGGIRGWFRVHMILGIVGPALMVLHSNFTLASLNGSIAFPSMSIVAISGLVGRFLYTRIHRGLYGRRASTRDYLGDSESFKAAFRLDDELAPAVMARNKAHEERRLTPAGSLWTGLGLVLSSPWARFRCRRDLRRPLRGRLQRADRRALDRTLNRYLFAVARAEAFAYYEQLFALWHLLHFPLFILLVLAALIHVVAVHLY</sequence>
<feature type="transmembrane region" description="Helical" evidence="1">
    <location>
        <begin position="117"/>
        <end position="136"/>
    </location>
</feature>
<accession>A0A1H5YMP6</accession>
<feature type="transmembrane region" description="Helical" evidence="1">
    <location>
        <begin position="261"/>
        <end position="280"/>
    </location>
</feature>
<organism evidence="2 3">
    <name type="scientific">Jhaorihella thermophila</name>
    <dbReference type="NCBI Taxonomy" id="488547"/>
    <lineage>
        <taxon>Bacteria</taxon>
        <taxon>Pseudomonadati</taxon>
        <taxon>Pseudomonadota</taxon>
        <taxon>Alphaproteobacteria</taxon>
        <taxon>Rhodobacterales</taxon>
        <taxon>Paracoccaceae</taxon>
        <taxon>Jhaorihella</taxon>
    </lineage>
</organism>
<keyword evidence="3" id="KW-1185">Reference proteome</keyword>
<evidence type="ECO:0000256" key="1">
    <source>
        <dbReference type="SAM" id="Phobius"/>
    </source>
</evidence>
<feature type="transmembrane region" description="Helical" evidence="1">
    <location>
        <begin position="50"/>
        <end position="69"/>
    </location>
</feature>
<name>A0A1H5YMP6_9RHOB</name>
<evidence type="ECO:0000313" key="3">
    <source>
        <dbReference type="Proteomes" id="UP000236742"/>
    </source>
</evidence>
<dbReference type="Proteomes" id="UP000236742">
    <property type="component" value="Unassembled WGS sequence"/>
</dbReference>
<dbReference type="EMBL" id="FNVD01000020">
    <property type="protein sequence ID" value="SEG24912.1"/>
    <property type="molecule type" value="Genomic_DNA"/>
</dbReference>